<gene>
    <name evidence="2" type="ORF">TIRI35C_1021</name>
</gene>
<reference evidence="2 3" key="1">
    <citation type="submission" date="2020-09" db="EMBL/GenBank/DDBJ databases">
        <authorList>
            <person name="Courtine D."/>
        </authorList>
    </citation>
    <scope>NUCLEOTIDE SEQUENCE [LARGE SCALE GENOMIC DNA]</scope>
    <source>
        <strain evidence="2 3">IRI35c</strain>
    </source>
</reference>
<organism evidence="2 3">
    <name type="scientific">Thermococcus camini</name>
    <dbReference type="NCBI Taxonomy" id="2016373"/>
    <lineage>
        <taxon>Archaea</taxon>
        <taxon>Methanobacteriati</taxon>
        <taxon>Methanobacteriota</taxon>
        <taxon>Thermococci</taxon>
        <taxon>Thermococcales</taxon>
        <taxon>Thermococcaceae</taxon>
        <taxon>Thermococcus</taxon>
    </lineage>
</organism>
<sequence>MSFSWKYHAHREGPRFKLAEYLKALTAILLIAWLFKGPLRLEAYNDQLVYAIVALLFAFELLSVGKWFGVTISGIVFALAKGFFWTSVFLFFGGWLGMSETLHNYAGTAFAYSVVLVIAGILLAKFDERKFDIKVEGKAYEFSGADFGEVKLRGTGKAYPVKFGRKNVAWVIDGSVEVEAETPLGRITKRLLSPVIVWTEERIAGRKTSADPGFVSRVNDLVNPEGLYKKGKREGVVDLGFIKVYEGEGFEYVKLPFIEVIETPGGEEVKIGPMRFREGNPEMPPAEMLTIRELHNGFQLTRVGERLKVQTDEYSIEVDGERVTYRSGNESLSLGETVSLRSGDISVSVGRGRAKIRIEDVVISAREGKVRIRAGGRTYTVEDPEAYRLVMEKAKEIVEEQSAELIEGLGIDRTLLNRRVKELLDELMGYIG</sequence>
<feature type="transmembrane region" description="Helical" evidence="1">
    <location>
        <begin position="48"/>
        <end position="68"/>
    </location>
</feature>
<evidence type="ECO:0000256" key="1">
    <source>
        <dbReference type="SAM" id="Phobius"/>
    </source>
</evidence>
<dbReference type="Proteomes" id="UP000516304">
    <property type="component" value="Chromosome TIRI35C"/>
</dbReference>
<proteinExistence type="predicted"/>
<feature type="transmembrane region" description="Helical" evidence="1">
    <location>
        <begin position="102"/>
        <end position="124"/>
    </location>
</feature>
<dbReference type="AlphaFoldDB" id="A0A7G2D6J9"/>
<protein>
    <submittedName>
        <fullName evidence="2">Uncharacterized protein</fullName>
    </submittedName>
</protein>
<feature type="transmembrane region" description="Helical" evidence="1">
    <location>
        <begin position="75"/>
        <end position="96"/>
    </location>
</feature>
<accession>A0A7G2D6J9</accession>
<keyword evidence="1" id="KW-1133">Transmembrane helix</keyword>
<evidence type="ECO:0000313" key="3">
    <source>
        <dbReference type="Proteomes" id="UP000516304"/>
    </source>
</evidence>
<keyword evidence="3" id="KW-1185">Reference proteome</keyword>
<dbReference type="RefSeq" id="WP_188201998.1">
    <property type="nucleotide sequence ID" value="NZ_LR881183.1"/>
</dbReference>
<keyword evidence="1" id="KW-0812">Transmembrane</keyword>
<dbReference type="KEGG" id="tcq:TIRI35C_1021"/>
<feature type="transmembrane region" description="Helical" evidence="1">
    <location>
        <begin position="21"/>
        <end position="36"/>
    </location>
</feature>
<name>A0A7G2D6J9_9EURY</name>
<evidence type="ECO:0000313" key="2">
    <source>
        <dbReference type="EMBL" id="CAD5244175.1"/>
    </source>
</evidence>
<dbReference type="GeneID" id="58918763"/>
<dbReference type="EMBL" id="LR881183">
    <property type="protein sequence ID" value="CAD5244175.1"/>
    <property type="molecule type" value="Genomic_DNA"/>
</dbReference>
<keyword evidence="1" id="KW-0472">Membrane</keyword>